<dbReference type="Proteomes" id="UP001342631">
    <property type="component" value="Unassembled WGS sequence"/>
</dbReference>
<feature type="transmembrane region" description="Helical" evidence="1">
    <location>
        <begin position="12"/>
        <end position="31"/>
    </location>
</feature>
<reference evidence="2 3" key="1">
    <citation type="journal article" date="2024" name="Arch. Microbiol.">
        <title>Corallococcus caeni sp. nov., a novel myxobacterium isolated from activated sludge.</title>
        <authorList>
            <person name="Tomita S."/>
            <person name="Nakai R."/>
            <person name="Kuroda K."/>
            <person name="Kurashita H."/>
            <person name="Hatamoto M."/>
            <person name="Yamaguchi T."/>
            <person name="Narihiro T."/>
        </authorList>
    </citation>
    <scope>NUCLEOTIDE SEQUENCE [LARGE SCALE GENOMIC DNA]</scope>
    <source>
        <strain evidence="2 3">NO1</strain>
    </source>
</reference>
<dbReference type="EMBL" id="BTTX01000006">
    <property type="protein sequence ID" value="GMU09808.1"/>
    <property type="molecule type" value="Genomic_DNA"/>
</dbReference>
<keyword evidence="1" id="KW-1133">Transmembrane helix</keyword>
<proteinExistence type="predicted"/>
<evidence type="ECO:0000313" key="3">
    <source>
        <dbReference type="Proteomes" id="UP001342631"/>
    </source>
</evidence>
<comment type="caution">
    <text evidence="2">The sequence shown here is derived from an EMBL/GenBank/DDBJ whole genome shotgun (WGS) entry which is preliminary data.</text>
</comment>
<evidence type="ECO:0000313" key="2">
    <source>
        <dbReference type="EMBL" id="GMU09808.1"/>
    </source>
</evidence>
<keyword evidence="3" id="KW-1185">Reference proteome</keyword>
<evidence type="ECO:0008006" key="4">
    <source>
        <dbReference type="Google" id="ProtNLM"/>
    </source>
</evidence>
<name>A0ABQ6R2U9_9BACT</name>
<sequence length="79" mass="8362">MGTRGESRRSSPVLVSWFSFCSDIAVVSLPLPLSYPTRVAFHHRPGSRLAGIIRGPVESVAPENASNGALQAPVAQNCS</sequence>
<organism evidence="2 3">
    <name type="scientific">Corallococcus caeni</name>
    <dbReference type="NCBI Taxonomy" id="3082388"/>
    <lineage>
        <taxon>Bacteria</taxon>
        <taxon>Pseudomonadati</taxon>
        <taxon>Myxococcota</taxon>
        <taxon>Myxococcia</taxon>
        <taxon>Myxococcales</taxon>
        <taxon>Cystobacterineae</taxon>
        <taxon>Myxococcaceae</taxon>
        <taxon>Corallococcus</taxon>
    </lineage>
</organism>
<keyword evidence="1" id="KW-0812">Transmembrane</keyword>
<evidence type="ECO:0000256" key="1">
    <source>
        <dbReference type="SAM" id="Phobius"/>
    </source>
</evidence>
<accession>A0ABQ6R2U9</accession>
<gene>
    <name evidence="2" type="ORF">ASNO1_60620</name>
</gene>
<keyword evidence="1" id="KW-0472">Membrane</keyword>
<protein>
    <recommendedName>
        <fullName evidence="4">Secreted protein</fullName>
    </recommendedName>
</protein>